<dbReference type="AlphaFoldDB" id="A0AAW0UUP9"/>
<reference evidence="2 3" key="1">
    <citation type="submission" date="2023-03" db="EMBL/GenBank/DDBJ databases">
        <title>High-quality genome of Scylla paramamosain provides insights in environmental adaptation.</title>
        <authorList>
            <person name="Zhang L."/>
        </authorList>
    </citation>
    <scope>NUCLEOTIDE SEQUENCE [LARGE SCALE GENOMIC DNA]</scope>
    <source>
        <strain evidence="2">LZ_2023a</strain>
        <tissue evidence="2">Muscle</tissue>
    </source>
</reference>
<sequence length="319" mass="34631">MRNGARPSHSAPSVRSFLTASSLRSRSLGHDAVPVCGADYLCNGCGWSVVHSSAPQPSSGPVSLALEGTSSTGAGAVVWLANCSPRQAFVSRKQDAQLQCEAVVPVGTEVTWYKNYLPLLRPGEEQENPRTQQIQQEVYEEITNEVSLPLAAPAPVAPSGSSSGTRLRVSPVVFIDCAAEKDEGEYSLEMRTPSNNVYFRNFTVRLLGMREEGSTCNMQTSQLESLPRIYYHSSWVWAVAGDSLTLPCRAQGRNLMHTWYVDNTYVGNTNPNYQVLANGDLIIRTVGMHSPTNSRCQVSSSDGPGSMDAVTTTIRIRSP</sequence>
<feature type="domain" description="Ig-like" evidence="1">
    <location>
        <begin position="227"/>
        <end position="313"/>
    </location>
</feature>
<dbReference type="EMBL" id="JARAKH010000005">
    <property type="protein sequence ID" value="KAK8403621.1"/>
    <property type="molecule type" value="Genomic_DNA"/>
</dbReference>
<organism evidence="2 3">
    <name type="scientific">Scylla paramamosain</name>
    <name type="common">Mud crab</name>
    <dbReference type="NCBI Taxonomy" id="85552"/>
    <lineage>
        <taxon>Eukaryota</taxon>
        <taxon>Metazoa</taxon>
        <taxon>Ecdysozoa</taxon>
        <taxon>Arthropoda</taxon>
        <taxon>Crustacea</taxon>
        <taxon>Multicrustacea</taxon>
        <taxon>Malacostraca</taxon>
        <taxon>Eumalacostraca</taxon>
        <taxon>Eucarida</taxon>
        <taxon>Decapoda</taxon>
        <taxon>Pleocyemata</taxon>
        <taxon>Brachyura</taxon>
        <taxon>Eubrachyura</taxon>
        <taxon>Portunoidea</taxon>
        <taxon>Portunidae</taxon>
        <taxon>Portuninae</taxon>
        <taxon>Scylla</taxon>
    </lineage>
</organism>
<dbReference type="InterPro" id="IPR036179">
    <property type="entry name" value="Ig-like_dom_sf"/>
</dbReference>
<dbReference type="InterPro" id="IPR013783">
    <property type="entry name" value="Ig-like_fold"/>
</dbReference>
<dbReference type="InterPro" id="IPR003599">
    <property type="entry name" value="Ig_sub"/>
</dbReference>
<comment type="caution">
    <text evidence="2">The sequence shown here is derived from an EMBL/GenBank/DDBJ whole genome shotgun (WGS) entry which is preliminary data.</text>
</comment>
<dbReference type="SMART" id="SM00409">
    <property type="entry name" value="IG"/>
    <property type="match status" value="2"/>
</dbReference>
<dbReference type="Gene3D" id="2.60.40.10">
    <property type="entry name" value="Immunoglobulins"/>
    <property type="match status" value="1"/>
</dbReference>
<proteinExistence type="predicted"/>
<dbReference type="PROSITE" id="PS50835">
    <property type="entry name" value="IG_LIKE"/>
    <property type="match status" value="1"/>
</dbReference>
<evidence type="ECO:0000259" key="1">
    <source>
        <dbReference type="PROSITE" id="PS50835"/>
    </source>
</evidence>
<protein>
    <recommendedName>
        <fullName evidence="1">Ig-like domain-containing protein</fullName>
    </recommendedName>
</protein>
<dbReference type="SUPFAM" id="SSF48726">
    <property type="entry name" value="Immunoglobulin"/>
    <property type="match status" value="1"/>
</dbReference>
<evidence type="ECO:0000313" key="3">
    <source>
        <dbReference type="Proteomes" id="UP001487740"/>
    </source>
</evidence>
<gene>
    <name evidence="2" type="ORF">O3P69_000007</name>
</gene>
<evidence type="ECO:0000313" key="2">
    <source>
        <dbReference type="EMBL" id="KAK8403621.1"/>
    </source>
</evidence>
<accession>A0AAW0UUP9</accession>
<dbReference type="Proteomes" id="UP001487740">
    <property type="component" value="Unassembled WGS sequence"/>
</dbReference>
<name>A0AAW0UUP9_SCYPA</name>
<dbReference type="InterPro" id="IPR007110">
    <property type="entry name" value="Ig-like_dom"/>
</dbReference>
<keyword evidence="3" id="KW-1185">Reference proteome</keyword>